<organism evidence="9 10">
    <name type="scientific">Acanthisitta chloris</name>
    <name type="common">rifleman</name>
    <dbReference type="NCBI Taxonomy" id="57068"/>
    <lineage>
        <taxon>Eukaryota</taxon>
        <taxon>Metazoa</taxon>
        <taxon>Chordata</taxon>
        <taxon>Craniata</taxon>
        <taxon>Vertebrata</taxon>
        <taxon>Euteleostomi</taxon>
        <taxon>Archelosauria</taxon>
        <taxon>Archosauria</taxon>
        <taxon>Dinosauria</taxon>
        <taxon>Saurischia</taxon>
        <taxon>Theropoda</taxon>
        <taxon>Coelurosauria</taxon>
        <taxon>Aves</taxon>
        <taxon>Neognathae</taxon>
        <taxon>Neoaves</taxon>
        <taxon>Telluraves</taxon>
        <taxon>Australaves</taxon>
        <taxon>Passeriformes</taxon>
        <taxon>Acanthisittidae</taxon>
        <taxon>Acanthisitta</taxon>
    </lineage>
</organism>
<feature type="non-terminal residue" evidence="9">
    <location>
        <position position="89"/>
    </location>
</feature>
<dbReference type="GO" id="GO:0005737">
    <property type="term" value="C:cytoplasm"/>
    <property type="evidence" value="ECO:0007669"/>
    <property type="project" value="TreeGrafter"/>
</dbReference>
<evidence type="ECO:0000256" key="5">
    <source>
        <dbReference type="ARBA" id="ARBA00025308"/>
    </source>
</evidence>
<evidence type="ECO:0000256" key="6">
    <source>
        <dbReference type="PIRSR" id="PIRSR608080-1"/>
    </source>
</evidence>
<evidence type="ECO:0000313" key="9">
    <source>
        <dbReference type="EMBL" id="KFP85715.1"/>
    </source>
</evidence>
<dbReference type="Proteomes" id="UP000053537">
    <property type="component" value="Unassembled WGS sequence"/>
</dbReference>
<feature type="binding site" evidence="6">
    <location>
        <position position="43"/>
    </location>
    <ligand>
        <name>Ca(2+)</name>
        <dbReference type="ChEBI" id="CHEBI:29108"/>
        <label>1</label>
    </ligand>
</feature>
<dbReference type="InterPro" id="IPR011992">
    <property type="entry name" value="EF-hand-dom_pair"/>
</dbReference>
<feature type="binding site" evidence="6">
    <location>
        <position position="38"/>
    </location>
    <ligand>
        <name>Ca(2+)</name>
        <dbReference type="ChEBI" id="CHEBI:29108"/>
        <label>1</label>
    </ligand>
</feature>
<accession>A0A091P2E7</accession>
<dbReference type="PRINTS" id="PR01697">
    <property type="entry name" value="PARVALBUMIN"/>
</dbReference>
<comment type="function">
    <text evidence="5 7">In muscle, parvalbumin is thought to be involved in relaxation after contraction. It binds two calcium ions.</text>
</comment>
<reference evidence="9 10" key="1">
    <citation type="submission" date="2014-04" db="EMBL/GenBank/DDBJ databases">
        <title>Genome evolution of avian class.</title>
        <authorList>
            <person name="Zhang G."/>
            <person name="Li C."/>
        </authorList>
    </citation>
    <scope>NUCLEOTIDE SEQUENCE [LARGE SCALE GENOMIC DNA]</scope>
    <source>
        <strain evidence="9">BGI_N310</strain>
    </source>
</reference>
<name>A0A091P2E7_9PASS</name>
<feature type="binding site" evidence="6">
    <location>
        <position position="34"/>
    </location>
    <ligand>
        <name>Ca(2+)</name>
        <dbReference type="ChEBI" id="CHEBI:29108"/>
        <label>1</label>
    </ligand>
</feature>
<evidence type="ECO:0000313" key="10">
    <source>
        <dbReference type="Proteomes" id="UP000053537"/>
    </source>
</evidence>
<keyword evidence="2 6" id="KW-0479">Metal-binding</keyword>
<dbReference type="InterPro" id="IPR008080">
    <property type="entry name" value="Parvalbumin"/>
</dbReference>
<feature type="binding site" evidence="6">
    <location>
        <position position="82"/>
    </location>
    <ligand>
        <name>Ca(2+)</name>
        <dbReference type="ChEBI" id="CHEBI:29108"/>
        <label>1</label>
    </ligand>
</feature>
<dbReference type="Pfam" id="PF13499">
    <property type="entry name" value="EF-hand_7"/>
    <property type="match status" value="1"/>
</dbReference>
<evidence type="ECO:0000256" key="4">
    <source>
        <dbReference type="ARBA" id="ARBA00023179"/>
    </source>
</evidence>
<comment type="similarity">
    <text evidence="1 7">Belongs to the parvalbumin family.</text>
</comment>
<evidence type="ECO:0000256" key="3">
    <source>
        <dbReference type="ARBA" id="ARBA00022837"/>
    </source>
</evidence>
<keyword evidence="4" id="KW-0514">Muscle protein</keyword>
<evidence type="ECO:0000256" key="1">
    <source>
        <dbReference type="ARBA" id="ARBA00009753"/>
    </source>
</evidence>
<protein>
    <recommendedName>
        <fullName evidence="7">Parvalbumin</fullName>
    </recommendedName>
</protein>
<dbReference type="Gene3D" id="1.10.238.10">
    <property type="entry name" value="EF-hand"/>
    <property type="match status" value="1"/>
</dbReference>
<dbReference type="InterPro" id="IPR002048">
    <property type="entry name" value="EF_hand_dom"/>
</dbReference>
<dbReference type="AlphaFoldDB" id="A0A091P2E7"/>
<feature type="binding site" evidence="6">
    <location>
        <position position="71"/>
    </location>
    <ligand>
        <name>Ca(2+)</name>
        <dbReference type="ChEBI" id="CHEBI:29108"/>
        <label>1</label>
    </ligand>
</feature>
<feature type="binding site" evidence="6">
    <location>
        <position position="36"/>
    </location>
    <ligand>
        <name>Ca(2+)</name>
        <dbReference type="ChEBI" id="CHEBI:29108"/>
        <label>1</label>
    </ligand>
</feature>
<feature type="binding site" evidence="6">
    <location>
        <position position="77"/>
    </location>
    <ligand>
        <name>Ca(2+)</name>
        <dbReference type="ChEBI" id="CHEBI:29108"/>
        <label>1</label>
    </ligand>
</feature>
<dbReference type="InterPro" id="IPR018247">
    <property type="entry name" value="EF_Hand_1_Ca_BS"/>
</dbReference>
<dbReference type="EMBL" id="KK843754">
    <property type="protein sequence ID" value="KFP85715.1"/>
    <property type="molecule type" value="Genomic_DNA"/>
</dbReference>
<feature type="domain" description="EF-hand" evidence="8">
    <location>
        <begin position="27"/>
        <end position="87"/>
    </location>
</feature>
<keyword evidence="3 6" id="KW-0106">Calcium</keyword>
<proteinExistence type="inferred from homology"/>
<dbReference type="PROSITE" id="PS00018">
    <property type="entry name" value="EF_HAND_1"/>
    <property type="match status" value="1"/>
</dbReference>
<feature type="binding site" evidence="6">
    <location>
        <position position="75"/>
    </location>
    <ligand>
        <name>Ca(2+)</name>
        <dbReference type="ChEBI" id="CHEBI:29108"/>
        <label>1</label>
    </ligand>
</feature>
<dbReference type="PANTHER" id="PTHR11653">
    <property type="entry name" value="PARVALBUMIN ALPHA"/>
    <property type="match status" value="1"/>
</dbReference>
<evidence type="ECO:0000259" key="8">
    <source>
        <dbReference type="Pfam" id="PF13499"/>
    </source>
</evidence>
<gene>
    <name evidence="9" type="ORF">N310_08795</name>
</gene>
<evidence type="ECO:0000256" key="2">
    <source>
        <dbReference type="ARBA" id="ARBA00022723"/>
    </source>
</evidence>
<evidence type="ECO:0000256" key="7">
    <source>
        <dbReference type="RuleBase" id="RU368048"/>
    </source>
</evidence>
<sequence length="89" mass="9512">AADSFNCKAFFVEVGLSSKSNVQLPSVFGILVQDTSGFIEEEELKLFLKNIRDSARALTDVETKALAAQADGDGDGKIGVDEFQALVKS</sequence>
<keyword evidence="10" id="KW-1185">Reference proteome</keyword>
<dbReference type="GO" id="GO:0005509">
    <property type="term" value="F:calcium ion binding"/>
    <property type="evidence" value="ECO:0007669"/>
    <property type="project" value="UniProtKB-UniRule"/>
</dbReference>
<feature type="binding site" evidence="6">
    <location>
        <position position="73"/>
    </location>
    <ligand>
        <name>Ca(2+)</name>
        <dbReference type="ChEBI" id="CHEBI:29108"/>
        <label>1</label>
    </ligand>
</feature>
<dbReference type="PANTHER" id="PTHR11653:SF12">
    <property type="entry name" value="PARVALBUMIN"/>
    <property type="match status" value="1"/>
</dbReference>
<feature type="non-terminal residue" evidence="9">
    <location>
        <position position="1"/>
    </location>
</feature>
<dbReference type="SUPFAM" id="SSF47473">
    <property type="entry name" value="EF-hand"/>
    <property type="match status" value="1"/>
</dbReference>